<proteinExistence type="predicted"/>
<reference evidence="1 2" key="1">
    <citation type="submission" date="2020-02" db="EMBL/GenBank/DDBJ databases">
        <authorList>
            <consortium name="PulseNet: The National Subtyping Network for Foodborne Disease Surveillance"/>
            <person name="Tarr C.L."/>
            <person name="Trees E."/>
            <person name="Katz L.S."/>
            <person name="Carleton-Romer H.A."/>
            <person name="Stroika S."/>
            <person name="Kucerova Z."/>
            <person name="Roache K.F."/>
            <person name="Sabol A.L."/>
            <person name="Besser J."/>
            <person name="Gerner-Smidt P."/>
        </authorList>
    </citation>
    <scope>NUCLEOTIDE SEQUENCE [LARGE SCALE GENOMIC DNA]</scope>
    <source>
        <strain evidence="1 2">PNUSAE002719</strain>
    </source>
</reference>
<evidence type="ECO:0000313" key="2">
    <source>
        <dbReference type="Proteomes" id="UP000555763"/>
    </source>
</evidence>
<dbReference type="InterPro" id="IPR006521">
    <property type="entry name" value="Tail_protein_I"/>
</dbReference>
<organism evidence="1 2">
    <name type="scientific">Escherichia coli</name>
    <dbReference type="NCBI Taxonomy" id="562"/>
    <lineage>
        <taxon>Bacteria</taxon>
        <taxon>Pseudomonadati</taxon>
        <taxon>Pseudomonadota</taxon>
        <taxon>Gammaproteobacteria</taxon>
        <taxon>Enterobacterales</taxon>
        <taxon>Enterobacteriaceae</taxon>
        <taxon>Escherichia</taxon>
    </lineage>
</organism>
<evidence type="ECO:0000313" key="1">
    <source>
        <dbReference type="EMBL" id="EFM8156695.1"/>
    </source>
</evidence>
<dbReference type="NCBIfam" id="TIGR01634">
    <property type="entry name" value="tail_P2_I"/>
    <property type="match status" value="1"/>
</dbReference>
<dbReference type="EMBL" id="AATLZG010000037">
    <property type="protein sequence ID" value="EFM8156695.1"/>
    <property type="molecule type" value="Genomic_DNA"/>
</dbReference>
<comment type="caution">
    <text evidence="1">The sequence shown here is derived from an EMBL/GenBank/DDBJ whole genome shotgun (WGS) entry which is preliminary data.</text>
</comment>
<dbReference type="AlphaFoldDB" id="A0A828ND90"/>
<name>A0A828ND90_ECOLX</name>
<gene>
    <name evidence="1" type="ORF">A5U30_004413</name>
</gene>
<dbReference type="Proteomes" id="UP000555763">
    <property type="component" value="Unassembled WGS sequence"/>
</dbReference>
<protein>
    <submittedName>
        <fullName evidence="1">Phage tail protein I</fullName>
    </submittedName>
</protein>
<sequence>MSDSLLPPSASDFLIYTGQATDRITRIPVDLRTLWDPESCPVELLPYLAWALSVERWDKNWPEETKRKVIRESWLIHRHKGTFSALKRIVEPLGYIISMSEWWETGDPPGTFRLNVGVFDGGLTEEMYFEIERLIADARPVSRHLVGLNIVQDISGKVYTGGMVYDGDIITVYPIQESDA</sequence>
<accession>A0A828ND90</accession>
<dbReference type="RefSeq" id="WP_332379198.1">
    <property type="nucleotide sequence ID" value="NZ_JAVDCG010000056.1"/>
</dbReference>
<dbReference type="Pfam" id="PF09684">
    <property type="entry name" value="Tail_P2_I"/>
    <property type="match status" value="1"/>
</dbReference>